<organism evidence="1 2">
    <name type="scientific">Racocetra persica</name>
    <dbReference type="NCBI Taxonomy" id="160502"/>
    <lineage>
        <taxon>Eukaryota</taxon>
        <taxon>Fungi</taxon>
        <taxon>Fungi incertae sedis</taxon>
        <taxon>Mucoromycota</taxon>
        <taxon>Glomeromycotina</taxon>
        <taxon>Glomeromycetes</taxon>
        <taxon>Diversisporales</taxon>
        <taxon>Gigasporaceae</taxon>
        <taxon>Racocetra</taxon>
    </lineage>
</organism>
<accession>A0ACA9QNH0</accession>
<dbReference type="EMBL" id="CAJVQC010034370">
    <property type="protein sequence ID" value="CAG8756213.1"/>
    <property type="molecule type" value="Genomic_DNA"/>
</dbReference>
<evidence type="ECO:0000313" key="1">
    <source>
        <dbReference type="EMBL" id="CAG8756213.1"/>
    </source>
</evidence>
<feature type="non-terminal residue" evidence="1">
    <location>
        <position position="1"/>
    </location>
</feature>
<reference evidence="1" key="1">
    <citation type="submission" date="2021-06" db="EMBL/GenBank/DDBJ databases">
        <authorList>
            <person name="Kallberg Y."/>
            <person name="Tangrot J."/>
            <person name="Rosling A."/>
        </authorList>
    </citation>
    <scope>NUCLEOTIDE SEQUENCE</scope>
    <source>
        <strain evidence="1">MA461A</strain>
    </source>
</reference>
<protein>
    <submittedName>
        <fullName evidence="1">8994_t:CDS:1</fullName>
    </submittedName>
</protein>
<dbReference type="Proteomes" id="UP000789920">
    <property type="component" value="Unassembled WGS sequence"/>
</dbReference>
<name>A0ACA9QNH0_9GLOM</name>
<proteinExistence type="predicted"/>
<sequence length="326" mass="37796">LIKNVTLAALYMSCDGARPFFGSVIAVRHAYRINIILPNTDEIEADSVLNSSNRDGEKGDERDRSEEDNQPKPQFRDECFRKMDLMIELLVPFLVFNNCCLMKVALNVTVFESTNLRNPRHCPSGVYVMPSADNFYIWYGVLFIHKGYYKGGVFKFKLNIPTEYPFYDGKYPPTVHFISKLINDDGLFHPLIHPETGNFSLTQQFKDWASHKYYIFHVLHYVKKSFKKDVLDKLSEKHCLNKAAYDTYRENPKKFGIMAKQCAELSTSDTVLYDNHNESNPIQFSKLSDEKLEELKSFISPPATERERPNYTSRRTYSSASNFDYS</sequence>
<feature type="non-terminal residue" evidence="1">
    <location>
        <position position="326"/>
    </location>
</feature>
<comment type="caution">
    <text evidence="1">The sequence shown here is derived from an EMBL/GenBank/DDBJ whole genome shotgun (WGS) entry which is preliminary data.</text>
</comment>
<keyword evidence="2" id="KW-1185">Reference proteome</keyword>
<gene>
    <name evidence="1" type="ORF">RPERSI_LOCUS14707</name>
</gene>
<evidence type="ECO:0000313" key="2">
    <source>
        <dbReference type="Proteomes" id="UP000789920"/>
    </source>
</evidence>